<reference evidence="11" key="1">
    <citation type="journal article" date="2017" name="Genome Announc.">
        <title>Draft Genome Sequence of Terrimicrobium sacchariphilum NM-5T, a Facultative Anaerobic Soil Bacterium of the Class Spartobacteria.</title>
        <authorList>
            <person name="Qiu Y.L."/>
            <person name="Tourlousse D.M."/>
            <person name="Matsuura N."/>
            <person name="Ohashi A."/>
            <person name="Sekiguchi Y."/>
        </authorList>
    </citation>
    <scope>NUCLEOTIDE SEQUENCE [LARGE SCALE GENOMIC DNA]</scope>
    <source>
        <strain evidence="11">NM-5</strain>
    </source>
</reference>
<organism evidence="10 11">
    <name type="scientific">Terrimicrobium sacchariphilum</name>
    <dbReference type="NCBI Taxonomy" id="690879"/>
    <lineage>
        <taxon>Bacteria</taxon>
        <taxon>Pseudomonadati</taxon>
        <taxon>Verrucomicrobiota</taxon>
        <taxon>Terrimicrobiia</taxon>
        <taxon>Terrimicrobiales</taxon>
        <taxon>Terrimicrobiaceae</taxon>
        <taxon>Terrimicrobium</taxon>
    </lineage>
</organism>
<keyword evidence="3 10" id="KW-0328">Glycosyltransferase</keyword>
<keyword evidence="5 8" id="KW-0812">Transmembrane</keyword>
<evidence type="ECO:0000256" key="2">
    <source>
        <dbReference type="ARBA" id="ARBA00022475"/>
    </source>
</evidence>
<comment type="caution">
    <text evidence="10">The sequence shown here is derived from an EMBL/GenBank/DDBJ whole genome shotgun (WGS) entry which is preliminary data.</text>
</comment>
<dbReference type="AlphaFoldDB" id="A0A146GG06"/>
<feature type="transmembrane region" description="Helical" evidence="8">
    <location>
        <begin position="323"/>
        <end position="340"/>
    </location>
</feature>
<evidence type="ECO:0000313" key="10">
    <source>
        <dbReference type="EMBL" id="GAT35388.1"/>
    </source>
</evidence>
<comment type="subcellular location">
    <subcellularLocation>
        <location evidence="1">Cell membrane</location>
        <topology evidence="1">Multi-pass membrane protein</topology>
    </subcellularLocation>
</comment>
<feature type="domain" description="Glycosyltransferase RgtA/B/C/D-like" evidence="9">
    <location>
        <begin position="91"/>
        <end position="224"/>
    </location>
</feature>
<dbReference type="STRING" id="690879.TSACC_3453"/>
<dbReference type="GO" id="GO:0016763">
    <property type="term" value="F:pentosyltransferase activity"/>
    <property type="evidence" value="ECO:0007669"/>
    <property type="project" value="TreeGrafter"/>
</dbReference>
<evidence type="ECO:0000256" key="1">
    <source>
        <dbReference type="ARBA" id="ARBA00004651"/>
    </source>
</evidence>
<evidence type="ECO:0000256" key="5">
    <source>
        <dbReference type="ARBA" id="ARBA00022692"/>
    </source>
</evidence>
<keyword evidence="2" id="KW-1003">Cell membrane</keyword>
<keyword evidence="11" id="KW-1185">Reference proteome</keyword>
<dbReference type="InParanoid" id="A0A146GG06"/>
<evidence type="ECO:0000313" key="11">
    <source>
        <dbReference type="Proteomes" id="UP000076023"/>
    </source>
</evidence>
<dbReference type="OrthoDB" id="178025at2"/>
<gene>
    <name evidence="10" type="ORF">TSACC_3453</name>
</gene>
<feature type="transmembrane region" description="Helical" evidence="8">
    <location>
        <begin position="148"/>
        <end position="166"/>
    </location>
</feature>
<evidence type="ECO:0000256" key="3">
    <source>
        <dbReference type="ARBA" id="ARBA00022676"/>
    </source>
</evidence>
<protein>
    <submittedName>
        <fullName evidence="10">Dolichyl-phosphate-mannose-protein mannosyltransferase</fullName>
    </submittedName>
</protein>
<keyword evidence="7 8" id="KW-0472">Membrane</keyword>
<keyword evidence="4 10" id="KW-0808">Transferase</keyword>
<feature type="transmembrane region" description="Helical" evidence="8">
    <location>
        <begin position="273"/>
        <end position="292"/>
    </location>
</feature>
<sequence length="525" mass="58925">MITSFFTIDQPSPRASLSWRHWAIAVAFFALALGIFTRHDHFPSFYHPDEPSKARQLIQGEFNFNHPLLLLQTARLVAYFTQAGDSQQAVTEAGRFSSALFSAAAIACLVLTAAHLRGAWTAAAAGLLVVTNSQLYELSHYMKEDPALVFGIAAFFLALVRCWIAPSPARFLLLGGAAALAISGKYIGALVLPVALIPIFLHRSRWISWLCCMLTGLALVLLAINYPMISEFVKFTSNVEREMDYAAHGHKGLTRSVPHGVYTRVFADATNPFIWALLIIYYAGMFGVGYRWRNLHASEWALALFPVAYMLILSFSPKTHHRYFLPDTLLFCTIAALAAFHPARDRFSRVSLVARHVLLGCAIIWSGTMLARVDAAFQNDSRQALIEFVKKNVPPDAIIVQDKRVNLPSRDEKRHADSPYFVDQKILGKLFAADVGTIDELRAQDIRYIAVANDDYNRFFLKTHKPKAEDRTEYERRKAFYQQLFAEGTLLWQCPSGPQQYLQPAIKFYYLPPKPEATPPLPPGP</sequence>
<evidence type="ECO:0000256" key="6">
    <source>
        <dbReference type="ARBA" id="ARBA00022989"/>
    </source>
</evidence>
<dbReference type="GO" id="GO:0005886">
    <property type="term" value="C:plasma membrane"/>
    <property type="evidence" value="ECO:0007669"/>
    <property type="project" value="UniProtKB-SubCell"/>
</dbReference>
<accession>A0A146GG06</accession>
<proteinExistence type="predicted"/>
<dbReference type="GO" id="GO:0009103">
    <property type="term" value="P:lipopolysaccharide biosynthetic process"/>
    <property type="evidence" value="ECO:0007669"/>
    <property type="project" value="UniProtKB-ARBA"/>
</dbReference>
<dbReference type="InterPro" id="IPR050297">
    <property type="entry name" value="LipidA_mod_glycosyltrf_83"/>
</dbReference>
<feature type="transmembrane region" description="Helical" evidence="8">
    <location>
        <begin position="19"/>
        <end position="37"/>
    </location>
</feature>
<feature type="transmembrane region" description="Helical" evidence="8">
    <location>
        <begin position="352"/>
        <end position="371"/>
    </location>
</feature>
<dbReference type="EMBL" id="BDCO01000003">
    <property type="protein sequence ID" value="GAT35388.1"/>
    <property type="molecule type" value="Genomic_DNA"/>
</dbReference>
<evidence type="ECO:0000256" key="4">
    <source>
        <dbReference type="ARBA" id="ARBA00022679"/>
    </source>
</evidence>
<feature type="transmembrane region" description="Helical" evidence="8">
    <location>
        <begin position="206"/>
        <end position="229"/>
    </location>
</feature>
<evidence type="ECO:0000256" key="7">
    <source>
        <dbReference type="ARBA" id="ARBA00023136"/>
    </source>
</evidence>
<name>A0A146GG06_TERSA</name>
<dbReference type="Pfam" id="PF13231">
    <property type="entry name" value="PMT_2"/>
    <property type="match status" value="1"/>
</dbReference>
<dbReference type="PANTHER" id="PTHR33908:SF11">
    <property type="entry name" value="MEMBRANE PROTEIN"/>
    <property type="match status" value="1"/>
</dbReference>
<evidence type="ECO:0000259" key="9">
    <source>
        <dbReference type="Pfam" id="PF13231"/>
    </source>
</evidence>
<feature type="transmembrane region" description="Helical" evidence="8">
    <location>
        <begin position="299"/>
        <end position="317"/>
    </location>
</feature>
<dbReference type="RefSeq" id="WP_075081203.1">
    <property type="nucleotide sequence ID" value="NZ_BDCO01000003.1"/>
</dbReference>
<dbReference type="InterPro" id="IPR038731">
    <property type="entry name" value="RgtA/B/C-like"/>
</dbReference>
<keyword evidence="6 8" id="KW-1133">Transmembrane helix</keyword>
<feature type="transmembrane region" description="Helical" evidence="8">
    <location>
        <begin position="172"/>
        <end position="199"/>
    </location>
</feature>
<dbReference type="PANTHER" id="PTHR33908">
    <property type="entry name" value="MANNOSYLTRANSFERASE YKCB-RELATED"/>
    <property type="match status" value="1"/>
</dbReference>
<evidence type="ECO:0000256" key="8">
    <source>
        <dbReference type="SAM" id="Phobius"/>
    </source>
</evidence>
<dbReference type="Proteomes" id="UP000076023">
    <property type="component" value="Unassembled WGS sequence"/>
</dbReference>